<evidence type="ECO:0000313" key="9">
    <source>
        <dbReference type="Proteomes" id="UP000180175"/>
    </source>
</evidence>
<keyword evidence="4" id="KW-0411">Iron-sulfur</keyword>
<dbReference type="GO" id="GO:0016705">
    <property type="term" value="F:oxidoreductase activity, acting on paired donors, with incorporation or reduction of molecular oxygen"/>
    <property type="evidence" value="ECO:0007669"/>
    <property type="project" value="UniProtKB-ARBA"/>
</dbReference>
<evidence type="ECO:0000256" key="2">
    <source>
        <dbReference type="ARBA" id="ARBA00022723"/>
    </source>
</evidence>
<dbReference type="OrthoDB" id="9767869at2"/>
<dbReference type="InterPro" id="IPR038010">
    <property type="entry name" value="YhfW_C"/>
</dbReference>
<dbReference type="GO" id="GO:0046872">
    <property type="term" value="F:metal ion binding"/>
    <property type="evidence" value="ECO:0007669"/>
    <property type="project" value="UniProtKB-KW"/>
</dbReference>
<proteinExistence type="predicted"/>
<dbReference type="Pfam" id="PF01266">
    <property type="entry name" value="DAO"/>
    <property type="match status" value="1"/>
</dbReference>
<dbReference type="InterPro" id="IPR036922">
    <property type="entry name" value="Rieske_2Fe-2S_sf"/>
</dbReference>
<dbReference type="PRINTS" id="PR00162">
    <property type="entry name" value="RIESKE"/>
</dbReference>
<dbReference type="PANTHER" id="PTHR13847:SF274">
    <property type="entry name" value="RIESKE 2FE-2S IRON-SULFUR PROTEIN YHFW-RELATED"/>
    <property type="match status" value="1"/>
</dbReference>
<accession>A0A1S2M2T5</accession>
<dbReference type="SUPFAM" id="SSF50022">
    <property type="entry name" value="ISP domain"/>
    <property type="match status" value="1"/>
</dbReference>
<name>A0A1S2M2T5_9BACI</name>
<feature type="domain" description="Rieske" evidence="6">
    <location>
        <begin position="423"/>
        <end position="508"/>
    </location>
</feature>
<keyword evidence="5" id="KW-1015">Disulfide bond</keyword>
<protein>
    <submittedName>
        <fullName evidence="7">(2Fe-2S)-binding protein</fullName>
    </submittedName>
    <submittedName>
        <fullName evidence="8">FAD-dependent oxidoreductase</fullName>
    </submittedName>
</protein>
<reference evidence="8 9" key="2">
    <citation type="journal article" date="2017" name="Genome Announc.">
        <title>Draft Genome Sequences of Four Alkaliphilic Bacteria Belonging to the Anaerobacillus Genus.</title>
        <authorList>
            <person name="Bassil N.M."/>
            <person name="Lloyd J.R."/>
        </authorList>
    </citation>
    <scope>NUCLEOTIDE SEQUENCE [LARGE SCALE GENOMIC DNA]</scope>
    <source>
        <strain evidence="8 9">NB2006</strain>
    </source>
</reference>
<dbReference type="InterPro" id="IPR006076">
    <property type="entry name" value="FAD-dep_OxRdtase"/>
</dbReference>
<reference evidence="7 9" key="1">
    <citation type="submission" date="2016-10" db="EMBL/GenBank/DDBJ databases">
        <title>Draft genome sequences of four alkaliphilic bacteria belonging to the Anaerobacillus genus.</title>
        <authorList>
            <person name="Bassil N.M."/>
            <person name="Lloyd J.R."/>
        </authorList>
    </citation>
    <scope>NUCLEOTIDE SEQUENCE [LARGE SCALE GENOMIC DNA]</scope>
    <source>
        <strain evidence="7 9">NB2006</strain>
    </source>
</reference>
<dbReference type="Pfam" id="PF00355">
    <property type="entry name" value="Rieske"/>
    <property type="match status" value="1"/>
</dbReference>
<dbReference type="SUPFAM" id="SSF51971">
    <property type="entry name" value="Nucleotide-binding domain"/>
    <property type="match status" value="1"/>
</dbReference>
<dbReference type="EMBL" id="CP063356">
    <property type="protein sequence ID" value="QOY38353.1"/>
    <property type="molecule type" value="Genomic_DNA"/>
</dbReference>
<dbReference type="InterPro" id="IPR036188">
    <property type="entry name" value="FAD/NAD-bd_sf"/>
</dbReference>
<dbReference type="Proteomes" id="UP000180175">
    <property type="component" value="Chromosome"/>
</dbReference>
<keyword evidence="1" id="KW-0001">2Fe-2S</keyword>
<dbReference type="InterPro" id="IPR005805">
    <property type="entry name" value="Rieske_Fe-S_prot_C"/>
</dbReference>
<dbReference type="Gene3D" id="3.50.50.60">
    <property type="entry name" value="FAD/NAD(P)-binding domain"/>
    <property type="match status" value="1"/>
</dbReference>
<reference evidence="8 9" key="3">
    <citation type="journal article" date="2019" name="Int. J. Syst. Evol. Microbiol.">
        <title>Anaerobacillus isosaccharinicus sp. nov., an alkaliphilic bacterium which degrades isosaccharinic acid.</title>
        <authorList>
            <person name="Bassil N.M."/>
            <person name="Lloyd J.R."/>
        </authorList>
    </citation>
    <scope>NUCLEOTIDE SEQUENCE [LARGE SCALE GENOMIC DNA]</scope>
    <source>
        <strain evidence="8 9">NB2006</strain>
    </source>
</reference>
<dbReference type="GO" id="GO:0016020">
    <property type="term" value="C:membrane"/>
    <property type="evidence" value="ECO:0007669"/>
    <property type="project" value="InterPro"/>
</dbReference>
<dbReference type="FunFam" id="2.102.10.10:FF:000014">
    <property type="entry name" value="Oxidoreductase, FAD dependent"/>
    <property type="match status" value="1"/>
</dbReference>
<dbReference type="GO" id="GO:0004497">
    <property type="term" value="F:monooxygenase activity"/>
    <property type="evidence" value="ECO:0007669"/>
    <property type="project" value="UniProtKB-ARBA"/>
</dbReference>
<dbReference type="KEGG" id="aia:AWH56_012955"/>
<dbReference type="EMBL" id="LQXD01000083">
    <property type="protein sequence ID" value="OIJ19072.1"/>
    <property type="molecule type" value="Genomic_DNA"/>
</dbReference>
<dbReference type="Gene3D" id="3.30.9.10">
    <property type="entry name" value="D-Amino Acid Oxidase, subunit A, domain 2"/>
    <property type="match status" value="1"/>
</dbReference>
<dbReference type="CDD" id="cd03477">
    <property type="entry name" value="Rieske_YhfW_C"/>
    <property type="match status" value="1"/>
</dbReference>
<dbReference type="PROSITE" id="PS51296">
    <property type="entry name" value="RIESKE"/>
    <property type="match status" value="1"/>
</dbReference>
<gene>
    <name evidence="8" type="ORF">AWH56_012955</name>
    <name evidence="7" type="ORF">AWH56_09720</name>
</gene>
<keyword evidence="9" id="KW-1185">Reference proteome</keyword>
<sequence>MTQRQWPQFPEPYWRKNLSLPSFPSLDQDITTDVTIIGGGITGITAGYLLSKQGLKVTIIDAGSILNGTTGHTTAKVTAQHGIIYDEFINHFGEEKAKLYYNASDSARAFIKSTIEELSIDCDYEEHDAYIYTNSEKELNKLEKEAKAYEILKIPGKLVDSMPLKSLPMKKALVMEGQAQFHPIKYLAQLVESIVKHGGQIFEKTTAVDIIEGTNPKVMTRNGKTITSNHVICCSHYPFYDAAGFYFARMYQERSYVVAVKSHEPYPGGMYLSAETPTRSVRTTPIGDDHLLLLGGEGHKTGHGINTMKHYEALANFGSEVLGLTDIHYRWSAQDIYTLDKLPYIGQFTSSSKNIYIATGYRKWGMTNGTAAATLLTDLITKGTSPYAELYTPSRFNADPDIKRFVEHNADVAYQLVKGKIGMTHKQLEDIAVGEGAHVRIDGQKCGAYRDEDGQLHVVDATCKHLGCEVEWNDGDKSWDCPCHGSRYSINGDVIEGPSELSLKKVDY</sequence>
<dbReference type="AlphaFoldDB" id="A0A1S2M2T5"/>
<evidence type="ECO:0000259" key="6">
    <source>
        <dbReference type="PROSITE" id="PS51296"/>
    </source>
</evidence>
<dbReference type="Gene3D" id="2.102.10.10">
    <property type="entry name" value="Rieske [2Fe-2S] iron-sulphur domain"/>
    <property type="match status" value="1"/>
</dbReference>
<organism evidence="7 9">
    <name type="scientific">Anaerobacillus isosaccharinicus</name>
    <dbReference type="NCBI Taxonomy" id="1532552"/>
    <lineage>
        <taxon>Bacteria</taxon>
        <taxon>Bacillati</taxon>
        <taxon>Bacillota</taxon>
        <taxon>Bacilli</taxon>
        <taxon>Bacillales</taxon>
        <taxon>Bacillaceae</taxon>
        <taxon>Anaerobacillus</taxon>
    </lineage>
</organism>
<dbReference type="InterPro" id="IPR017941">
    <property type="entry name" value="Rieske_2Fe-2S"/>
</dbReference>
<keyword evidence="3" id="KW-0408">Iron</keyword>
<dbReference type="PANTHER" id="PTHR13847">
    <property type="entry name" value="SARCOSINE DEHYDROGENASE-RELATED"/>
    <property type="match status" value="1"/>
</dbReference>
<evidence type="ECO:0000256" key="1">
    <source>
        <dbReference type="ARBA" id="ARBA00022714"/>
    </source>
</evidence>
<dbReference type="GO" id="GO:0051537">
    <property type="term" value="F:2 iron, 2 sulfur cluster binding"/>
    <property type="evidence" value="ECO:0007669"/>
    <property type="project" value="UniProtKB-KW"/>
</dbReference>
<evidence type="ECO:0000256" key="5">
    <source>
        <dbReference type="ARBA" id="ARBA00023157"/>
    </source>
</evidence>
<evidence type="ECO:0000313" key="8">
    <source>
        <dbReference type="EMBL" id="QOY38353.1"/>
    </source>
</evidence>
<evidence type="ECO:0000256" key="3">
    <source>
        <dbReference type="ARBA" id="ARBA00023004"/>
    </source>
</evidence>
<evidence type="ECO:0000256" key="4">
    <source>
        <dbReference type="ARBA" id="ARBA00023014"/>
    </source>
</evidence>
<dbReference type="RefSeq" id="WP_071316966.1">
    <property type="nucleotide sequence ID" value="NZ_CP063356.2"/>
</dbReference>
<keyword evidence="2" id="KW-0479">Metal-binding</keyword>
<dbReference type="GO" id="GO:0005737">
    <property type="term" value="C:cytoplasm"/>
    <property type="evidence" value="ECO:0007669"/>
    <property type="project" value="TreeGrafter"/>
</dbReference>
<reference evidence="8" key="4">
    <citation type="submission" date="2020-10" db="EMBL/GenBank/DDBJ databases">
        <authorList>
            <person name="Bassil N.M."/>
            <person name="Lloyd J.R."/>
        </authorList>
    </citation>
    <scope>NUCLEOTIDE SEQUENCE</scope>
    <source>
        <strain evidence="8">NB2006</strain>
    </source>
</reference>
<evidence type="ECO:0000313" key="7">
    <source>
        <dbReference type="EMBL" id="OIJ19072.1"/>
    </source>
</evidence>